<sequence length="344" mass="36815">MGFFGAEHAILQAPLGPDLSCPELVAAVSNAGGMGFLRAPDQDRSDIVKKLIQRTRELTERPFGIGVVLAFPHEKTITVALEEKVAALWVFWDDFPAEKVEKCHQAGVKVVHQVGSVEEAVKAAQAGVDALVVQGVEAGGHVRSKTPLLVLLPAVVDALRGYNIPIIAAGGIVESRGYVAALALGAQGVCLGTRFLATPECTAHPLYKKKLLEAGVSETDYTDLYGRSRWRAPHRVIRTPFHEQWKSELPSDGTEVGQPIIGRTTIYDRDEEVPRFSGKVPNSSTSGDVESMAMYAGTGVGLIHEIVPAASVVNGLVEGAQAIIQQLGRSVDPGLSRERLTTMV</sequence>
<protein>
    <recommendedName>
        <fullName evidence="6">Nitronate monooxygenase domain-containing protein</fullName>
    </recommendedName>
</protein>
<evidence type="ECO:0000313" key="5">
    <source>
        <dbReference type="Proteomes" id="UP001605036"/>
    </source>
</evidence>
<dbReference type="EMBL" id="JBHFFA010000001">
    <property type="protein sequence ID" value="KAL2649422.1"/>
    <property type="molecule type" value="Genomic_DNA"/>
</dbReference>
<dbReference type="AlphaFoldDB" id="A0ABD1ZDH1"/>
<dbReference type="GO" id="GO:0016491">
    <property type="term" value="F:oxidoreductase activity"/>
    <property type="evidence" value="ECO:0007669"/>
    <property type="project" value="UniProtKB-KW"/>
</dbReference>
<dbReference type="Gene3D" id="3.20.20.70">
    <property type="entry name" value="Aldolase class I"/>
    <property type="match status" value="1"/>
</dbReference>
<dbReference type="SUPFAM" id="SSF51412">
    <property type="entry name" value="Inosine monophosphate dehydrogenase (IMPDH)"/>
    <property type="match status" value="1"/>
</dbReference>
<evidence type="ECO:0000256" key="1">
    <source>
        <dbReference type="ARBA" id="ARBA00022630"/>
    </source>
</evidence>
<accession>A0ABD1ZDH1</accession>
<proteinExistence type="predicted"/>
<dbReference type="Pfam" id="PF03060">
    <property type="entry name" value="NMO"/>
    <property type="match status" value="1"/>
</dbReference>
<keyword evidence="5" id="KW-1185">Reference proteome</keyword>
<reference evidence="4 5" key="1">
    <citation type="submission" date="2024-09" db="EMBL/GenBank/DDBJ databases">
        <title>Chromosome-scale assembly of Riccia fluitans.</title>
        <authorList>
            <person name="Paukszto L."/>
            <person name="Sawicki J."/>
            <person name="Karawczyk K."/>
            <person name="Piernik-Szablinska J."/>
            <person name="Szczecinska M."/>
            <person name="Mazdziarz M."/>
        </authorList>
    </citation>
    <scope>NUCLEOTIDE SEQUENCE [LARGE SCALE GENOMIC DNA]</scope>
    <source>
        <strain evidence="4">Rf_01</strain>
        <tissue evidence="4">Aerial parts of the thallus</tissue>
    </source>
</reference>
<keyword evidence="2" id="KW-0288">FMN</keyword>
<evidence type="ECO:0008006" key="6">
    <source>
        <dbReference type="Google" id="ProtNLM"/>
    </source>
</evidence>
<gene>
    <name evidence="4" type="ORF">R1flu_017550</name>
</gene>
<organism evidence="4 5">
    <name type="scientific">Riccia fluitans</name>
    <dbReference type="NCBI Taxonomy" id="41844"/>
    <lineage>
        <taxon>Eukaryota</taxon>
        <taxon>Viridiplantae</taxon>
        <taxon>Streptophyta</taxon>
        <taxon>Embryophyta</taxon>
        <taxon>Marchantiophyta</taxon>
        <taxon>Marchantiopsida</taxon>
        <taxon>Marchantiidae</taxon>
        <taxon>Marchantiales</taxon>
        <taxon>Ricciaceae</taxon>
        <taxon>Riccia</taxon>
    </lineage>
</organism>
<evidence type="ECO:0000313" key="4">
    <source>
        <dbReference type="EMBL" id="KAL2649422.1"/>
    </source>
</evidence>
<dbReference type="CDD" id="cd04730">
    <property type="entry name" value="NPD_like"/>
    <property type="match status" value="1"/>
</dbReference>
<name>A0ABD1ZDH1_9MARC</name>
<dbReference type="PANTHER" id="PTHR32332:SF20">
    <property type="entry name" value="2-NITROPROPANE DIOXYGENASE-LIKE PROTEIN"/>
    <property type="match status" value="1"/>
</dbReference>
<dbReference type="Proteomes" id="UP001605036">
    <property type="component" value="Unassembled WGS sequence"/>
</dbReference>
<comment type="caution">
    <text evidence="4">The sequence shown here is derived from an EMBL/GenBank/DDBJ whole genome shotgun (WGS) entry which is preliminary data.</text>
</comment>
<dbReference type="InterPro" id="IPR013785">
    <property type="entry name" value="Aldolase_TIM"/>
</dbReference>
<evidence type="ECO:0000256" key="2">
    <source>
        <dbReference type="ARBA" id="ARBA00022643"/>
    </source>
</evidence>
<keyword evidence="3" id="KW-0560">Oxidoreductase</keyword>
<keyword evidence="1" id="KW-0285">Flavoprotein</keyword>
<evidence type="ECO:0000256" key="3">
    <source>
        <dbReference type="ARBA" id="ARBA00023002"/>
    </source>
</evidence>
<dbReference type="PANTHER" id="PTHR32332">
    <property type="entry name" value="2-NITROPROPANE DIOXYGENASE"/>
    <property type="match status" value="1"/>
</dbReference>
<dbReference type="InterPro" id="IPR004136">
    <property type="entry name" value="NMO"/>
</dbReference>